<keyword evidence="6" id="KW-1185">Reference proteome</keyword>
<proteinExistence type="predicted"/>
<dbReference type="InterPro" id="IPR010982">
    <property type="entry name" value="Lambda_DNA-bd_dom_sf"/>
</dbReference>
<evidence type="ECO:0000256" key="2">
    <source>
        <dbReference type="ARBA" id="ARBA00023125"/>
    </source>
</evidence>
<keyword evidence="3" id="KW-0804">Transcription</keyword>
<dbReference type="GO" id="GO:0003700">
    <property type="term" value="F:DNA-binding transcription factor activity"/>
    <property type="evidence" value="ECO:0007669"/>
    <property type="project" value="TreeGrafter"/>
</dbReference>
<dbReference type="Pfam" id="PF13377">
    <property type="entry name" value="Peripla_BP_3"/>
    <property type="match status" value="1"/>
</dbReference>
<reference evidence="5 6" key="1">
    <citation type="submission" date="2018-10" db="EMBL/GenBank/DDBJ databases">
        <title>Genomic Encyclopedia of Archaeal and Bacterial Type Strains, Phase II (KMG-II): from individual species to whole genera.</title>
        <authorList>
            <person name="Goeker M."/>
        </authorList>
    </citation>
    <scope>NUCLEOTIDE SEQUENCE [LARGE SCALE GENOMIC DNA]</scope>
    <source>
        <strain evidence="5 6">RP-AC37</strain>
    </source>
</reference>
<dbReference type="AlphaFoldDB" id="A0A420XRH7"/>
<gene>
    <name evidence="5" type="ORF">CLV35_1150</name>
</gene>
<sequence length="345" mass="36785">MSEVGAPRKRPTLAGVASAAGVSLATVSKVLNGREDVAEDTRAHVLRMLEQHDYVASPKRRKPGVRRTIGLVFDDFMSPYATELIRGVTDTGGELDIDVVVGRFSGPSAPGSRTRTWAQRLSSAGRDGVVIVTSDLDPGQVRSFQKAHLPLVVIDPVHTPEAEVTSIGVTNWTGGLSATEHLIGLGHQRIAYLGGPSEAAVNLARRHGYRAAMERAGLPCPPELAVDAGFGFEAGVRTGSHLLDLAERPTAVFAVTDVTALGVIQAAHSRGLRVPEDLSVVGFDDTYMAEWATPALTTVHTPLQDVGRLAVRTLKRLMEGETVDSHHIELATNLVVRDSTTQPPP</sequence>
<organism evidence="5 6">
    <name type="scientific">Motilibacter peucedani</name>
    <dbReference type="NCBI Taxonomy" id="598650"/>
    <lineage>
        <taxon>Bacteria</taxon>
        <taxon>Bacillati</taxon>
        <taxon>Actinomycetota</taxon>
        <taxon>Actinomycetes</taxon>
        <taxon>Motilibacterales</taxon>
        <taxon>Motilibacteraceae</taxon>
        <taxon>Motilibacter</taxon>
    </lineage>
</organism>
<dbReference type="PANTHER" id="PTHR30146">
    <property type="entry name" value="LACI-RELATED TRANSCRIPTIONAL REPRESSOR"/>
    <property type="match status" value="1"/>
</dbReference>
<dbReference type="InterPro" id="IPR000843">
    <property type="entry name" value="HTH_LacI"/>
</dbReference>
<feature type="domain" description="HTH lacI-type" evidence="4">
    <location>
        <begin position="11"/>
        <end position="67"/>
    </location>
</feature>
<dbReference type="InParanoid" id="A0A420XRH7"/>
<dbReference type="SMART" id="SM00354">
    <property type="entry name" value="HTH_LACI"/>
    <property type="match status" value="1"/>
</dbReference>
<accession>A0A420XRH7</accession>
<evidence type="ECO:0000313" key="5">
    <source>
        <dbReference type="EMBL" id="RKS77464.1"/>
    </source>
</evidence>
<dbReference type="Gene3D" id="1.10.260.40">
    <property type="entry name" value="lambda repressor-like DNA-binding domains"/>
    <property type="match status" value="1"/>
</dbReference>
<dbReference type="GO" id="GO:0000976">
    <property type="term" value="F:transcription cis-regulatory region binding"/>
    <property type="evidence" value="ECO:0007669"/>
    <property type="project" value="TreeGrafter"/>
</dbReference>
<evidence type="ECO:0000256" key="3">
    <source>
        <dbReference type="ARBA" id="ARBA00023163"/>
    </source>
</evidence>
<protein>
    <submittedName>
        <fullName evidence="5">LacI family transcriptional regulator</fullName>
    </submittedName>
</protein>
<dbReference type="EMBL" id="RBWV01000010">
    <property type="protein sequence ID" value="RKS77464.1"/>
    <property type="molecule type" value="Genomic_DNA"/>
</dbReference>
<name>A0A420XRH7_9ACTN</name>
<keyword evidence="1" id="KW-0805">Transcription regulation</keyword>
<dbReference type="RefSeq" id="WP_231121533.1">
    <property type="nucleotide sequence ID" value="NZ_RBWV01000010.1"/>
</dbReference>
<dbReference type="PROSITE" id="PS50932">
    <property type="entry name" value="HTH_LACI_2"/>
    <property type="match status" value="1"/>
</dbReference>
<dbReference type="Pfam" id="PF00356">
    <property type="entry name" value="LacI"/>
    <property type="match status" value="1"/>
</dbReference>
<dbReference type="CDD" id="cd06296">
    <property type="entry name" value="PBP1_CatR-like"/>
    <property type="match status" value="1"/>
</dbReference>
<dbReference type="Proteomes" id="UP000281955">
    <property type="component" value="Unassembled WGS sequence"/>
</dbReference>
<dbReference type="InterPro" id="IPR046335">
    <property type="entry name" value="LacI/GalR-like_sensor"/>
</dbReference>
<keyword evidence="2" id="KW-0238">DNA-binding</keyword>
<evidence type="ECO:0000259" key="4">
    <source>
        <dbReference type="PROSITE" id="PS50932"/>
    </source>
</evidence>
<dbReference type="SUPFAM" id="SSF53822">
    <property type="entry name" value="Periplasmic binding protein-like I"/>
    <property type="match status" value="1"/>
</dbReference>
<dbReference type="Gene3D" id="3.40.50.2300">
    <property type="match status" value="2"/>
</dbReference>
<comment type="caution">
    <text evidence="5">The sequence shown here is derived from an EMBL/GenBank/DDBJ whole genome shotgun (WGS) entry which is preliminary data.</text>
</comment>
<evidence type="ECO:0000256" key="1">
    <source>
        <dbReference type="ARBA" id="ARBA00023015"/>
    </source>
</evidence>
<dbReference type="SUPFAM" id="SSF47413">
    <property type="entry name" value="lambda repressor-like DNA-binding domains"/>
    <property type="match status" value="1"/>
</dbReference>
<dbReference type="CDD" id="cd01392">
    <property type="entry name" value="HTH_LacI"/>
    <property type="match status" value="1"/>
</dbReference>
<evidence type="ECO:0000313" key="6">
    <source>
        <dbReference type="Proteomes" id="UP000281955"/>
    </source>
</evidence>
<dbReference type="PANTHER" id="PTHR30146:SF153">
    <property type="entry name" value="LACTOSE OPERON REPRESSOR"/>
    <property type="match status" value="1"/>
</dbReference>
<dbReference type="InterPro" id="IPR028082">
    <property type="entry name" value="Peripla_BP_I"/>
</dbReference>